<proteinExistence type="predicted"/>
<evidence type="ECO:0000313" key="1">
    <source>
        <dbReference type="EMBL" id="GGY10848.1"/>
    </source>
</evidence>
<name>A0ABQ2ZD15_9GAMM</name>
<evidence type="ECO:0000313" key="2">
    <source>
        <dbReference type="Proteomes" id="UP000653056"/>
    </source>
</evidence>
<comment type="caution">
    <text evidence="1">The sequence shown here is derived from an EMBL/GenBank/DDBJ whole genome shotgun (WGS) entry which is preliminary data.</text>
</comment>
<dbReference type="EMBL" id="BMXS01000040">
    <property type="protein sequence ID" value="GGY10848.1"/>
    <property type="molecule type" value="Genomic_DNA"/>
</dbReference>
<accession>A0ABQ2ZD15</accession>
<organism evidence="1 2">
    <name type="scientific">Litchfieldella qijiaojingensis</name>
    <dbReference type="NCBI Taxonomy" id="980347"/>
    <lineage>
        <taxon>Bacteria</taxon>
        <taxon>Pseudomonadati</taxon>
        <taxon>Pseudomonadota</taxon>
        <taxon>Gammaproteobacteria</taxon>
        <taxon>Oceanospirillales</taxon>
        <taxon>Halomonadaceae</taxon>
        <taxon>Litchfieldella</taxon>
    </lineage>
</organism>
<keyword evidence="2" id="KW-1185">Reference proteome</keyword>
<protein>
    <recommendedName>
        <fullName evidence="3">Preprotein translocase subunit YajC</fullName>
    </recommendedName>
</protein>
<dbReference type="RefSeq" id="WP_189472868.1">
    <property type="nucleotide sequence ID" value="NZ_BMXS01000040.1"/>
</dbReference>
<dbReference type="Proteomes" id="UP000653056">
    <property type="component" value="Unassembled WGS sequence"/>
</dbReference>
<reference evidence="2" key="1">
    <citation type="journal article" date="2019" name="Int. J. Syst. Evol. Microbiol.">
        <title>The Global Catalogue of Microorganisms (GCM) 10K type strain sequencing project: providing services to taxonomists for standard genome sequencing and annotation.</title>
        <authorList>
            <consortium name="The Broad Institute Genomics Platform"/>
            <consortium name="The Broad Institute Genome Sequencing Center for Infectious Disease"/>
            <person name="Wu L."/>
            <person name="Ma J."/>
        </authorList>
    </citation>
    <scope>NUCLEOTIDE SEQUENCE [LARGE SCALE GENOMIC DNA]</scope>
    <source>
        <strain evidence="2">KCTC 22228</strain>
    </source>
</reference>
<evidence type="ECO:0008006" key="3">
    <source>
        <dbReference type="Google" id="ProtNLM"/>
    </source>
</evidence>
<sequence length="176" mass="20465">MEWFIIIGLMLLVIAPMMWLRPNSHQMRLGKLRDAAIKAGVRVKLEKPPLHNDPAPMPCYRWPYPLQRPGPRFVLVRSEETGDSLKEFRPGWRWRIEPLRPLPPKADERLGELLMRLPQDAVVIESNRETLALWWNESQDGERFARYLEDFSFLRGALAGRPDRPTLRQLGSGDST</sequence>
<gene>
    <name evidence="1" type="ORF">GCM10007160_42480</name>
</gene>